<dbReference type="EMBL" id="CP124756">
    <property type="protein sequence ID" value="WGZ92968.1"/>
    <property type="molecule type" value="Genomic_DNA"/>
</dbReference>
<organism evidence="1">
    <name type="scientific">Candidatus Thiothrix putei</name>
    <dbReference type="NCBI Taxonomy" id="3080811"/>
    <lineage>
        <taxon>Bacteria</taxon>
        <taxon>Pseudomonadati</taxon>
        <taxon>Pseudomonadota</taxon>
        <taxon>Gammaproteobacteria</taxon>
        <taxon>Thiotrichales</taxon>
        <taxon>Thiotrichaceae</taxon>
        <taxon>Thiothrix</taxon>
    </lineage>
</organism>
<accession>A0AA95HBI6</accession>
<dbReference type="KEGG" id="tput:QJT81_14175"/>
<sequence length="70" mass="7921">MNSNNHDLNTLLREIYARADSLAIFAQAANETLLPSDREQQPVMLENVLYSLAVLEQLHAELKQAMEVQP</sequence>
<gene>
    <name evidence="1" type="ORF">QJT81_14175</name>
</gene>
<dbReference type="AlphaFoldDB" id="A0AA95HBI6"/>
<protein>
    <submittedName>
        <fullName evidence="1">Uncharacterized protein</fullName>
    </submittedName>
</protein>
<reference evidence="1" key="2">
    <citation type="submission" date="2023-04" db="EMBL/GenBank/DDBJ databases">
        <authorList>
            <person name="Beletskiy A.V."/>
            <person name="Mardanov A.V."/>
            <person name="Ravin N.V."/>
        </authorList>
    </citation>
    <scope>NUCLEOTIDE SEQUENCE</scope>
    <source>
        <strain evidence="1">GKL-02</strain>
    </source>
</reference>
<dbReference type="Proteomes" id="UP001301326">
    <property type="component" value="Chromosome"/>
</dbReference>
<evidence type="ECO:0000313" key="1">
    <source>
        <dbReference type="EMBL" id="WGZ92968.1"/>
    </source>
</evidence>
<name>A0AA95HBI6_9GAMM</name>
<reference evidence="1" key="1">
    <citation type="journal article" date="2023" name="Int. J. Mol. Sci.">
        <title>Metagenomics Revealed a New Genus 'Candidatus Thiocaldithrix dubininis' gen. nov., sp. nov. and a New Species 'Candidatus Thiothrix putei' sp. nov. in the Family Thiotrichaceae, Some Members of Which Have Traits of Both Na+- and H+-Motive Energetics.</title>
        <authorList>
            <person name="Ravin N.V."/>
            <person name="Muntyan M.S."/>
            <person name="Smolyakov D.D."/>
            <person name="Rudenko T.S."/>
            <person name="Beletsky A.V."/>
            <person name="Mardanov A.V."/>
            <person name="Grabovich M.Y."/>
        </authorList>
    </citation>
    <scope>NUCLEOTIDE SEQUENCE</scope>
    <source>
        <strain evidence="1">GKL-02</strain>
    </source>
</reference>
<proteinExistence type="predicted"/>